<dbReference type="Pfam" id="PF00144">
    <property type="entry name" value="Beta-lactamase"/>
    <property type="match status" value="1"/>
</dbReference>
<evidence type="ECO:0000313" key="4">
    <source>
        <dbReference type="Proteomes" id="UP000309488"/>
    </source>
</evidence>
<dbReference type="SUPFAM" id="SSF56601">
    <property type="entry name" value="beta-lactamase/transpeptidase-like"/>
    <property type="match status" value="1"/>
</dbReference>
<dbReference type="PANTHER" id="PTHR46825">
    <property type="entry name" value="D-ALANYL-D-ALANINE-CARBOXYPEPTIDASE/ENDOPEPTIDASE AMPH"/>
    <property type="match status" value="1"/>
</dbReference>
<keyword evidence="1" id="KW-0732">Signal</keyword>
<dbReference type="InterPro" id="IPR001466">
    <property type="entry name" value="Beta-lactam-related"/>
</dbReference>
<feature type="chain" id="PRO_5020436167" evidence="1">
    <location>
        <begin position="21"/>
        <end position="357"/>
    </location>
</feature>
<dbReference type="RefSeq" id="WP_136838703.1">
    <property type="nucleotide sequence ID" value="NZ_SWBR01000001.1"/>
</dbReference>
<organism evidence="3 4">
    <name type="scientific">Pedobacter polaris</name>
    <dbReference type="NCBI Taxonomy" id="2571273"/>
    <lineage>
        <taxon>Bacteria</taxon>
        <taxon>Pseudomonadati</taxon>
        <taxon>Bacteroidota</taxon>
        <taxon>Sphingobacteriia</taxon>
        <taxon>Sphingobacteriales</taxon>
        <taxon>Sphingobacteriaceae</taxon>
        <taxon>Pedobacter</taxon>
    </lineage>
</organism>
<dbReference type="EMBL" id="SWBR01000001">
    <property type="protein sequence ID" value="TKC12579.1"/>
    <property type="molecule type" value="Genomic_DNA"/>
</dbReference>
<dbReference type="Gene3D" id="3.40.710.10">
    <property type="entry name" value="DD-peptidase/beta-lactamase superfamily"/>
    <property type="match status" value="1"/>
</dbReference>
<accession>A0A4U1CY94</accession>
<evidence type="ECO:0000256" key="1">
    <source>
        <dbReference type="SAM" id="SignalP"/>
    </source>
</evidence>
<reference evidence="3 4" key="1">
    <citation type="submission" date="2019-04" db="EMBL/GenBank/DDBJ databases">
        <title>Pedobacter sp. RP-3-22 sp. nov., isolated from Arctic soil.</title>
        <authorList>
            <person name="Dahal R.H."/>
            <person name="Kim D.-U."/>
        </authorList>
    </citation>
    <scope>NUCLEOTIDE SEQUENCE [LARGE SCALE GENOMIC DNA]</scope>
    <source>
        <strain evidence="3 4">RP-3-22</strain>
    </source>
</reference>
<feature type="domain" description="Beta-lactamase-related" evidence="2">
    <location>
        <begin position="47"/>
        <end position="338"/>
    </location>
</feature>
<dbReference type="PANTHER" id="PTHR46825:SF9">
    <property type="entry name" value="BETA-LACTAMASE-RELATED DOMAIN-CONTAINING PROTEIN"/>
    <property type="match status" value="1"/>
</dbReference>
<evidence type="ECO:0000259" key="2">
    <source>
        <dbReference type="Pfam" id="PF00144"/>
    </source>
</evidence>
<keyword evidence="4" id="KW-1185">Reference proteome</keyword>
<gene>
    <name evidence="3" type="ORF">FA048_02885</name>
</gene>
<evidence type="ECO:0000313" key="3">
    <source>
        <dbReference type="EMBL" id="TKC12579.1"/>
    </source>
</evidence>
<name>A0A4U1CY94_9SPHI</name>
<protein>
    <submittedName>
        <fullName evidence="3">Beta-lactamase family protein</fullName>
    </submittedName>
</protein>
<comment type="caution">
    <text evidence="3">The sequence shown here is derived from an EMBL/GenBank/DDBJ whole genome shotgun (WGS) entry which is preliminary data.</text>
</comment>
<sequence length="357" mass="40647">MIKKFTFTLALWVMYITVCSQVPNDNPLKTRLDSIVNNACINYFKNSKRVGFTLGFTASDKSYIYNYGETAPGSGKMPSAKSIYEIGSITKTFTGLLVANAVLEGKLKLTDDIRKYLPSEFINFKYPNGETVKVIYLLAHVAKLPKNFNENNGQITERIFLENFRAIKLDTLKEFKYSYSNIGYQLLGYVLEKIYQMPYQDLVQKYIANPLKMTNTKVSYEDNSQILRGYDKNKDEASATLAAFPSAGGLRSNITDMLKYLKYQLESKDELVKLTHRITSGDIDKEAHAIQWAIGKLWNWDYYLTTDGGTNGFRSFCIIYPDYKISFIILSNQTDENAGGGLYRITAAIFNELKNSR</sequence>
<proteinExistence type="predicted"/>
<dbReference type="OrthoDB" id="9793489at2"/>
<dbReference type="InterPro" id="IPR050491">
    <property type="entry name" value="AmpC-like"/>
</dbReference>
<dbReference type="InterPro" id="IPR012338">
    <property type="entry name" value="Beta-lactam/transpept-like"/>
</dbReference>
<dbReference type="Proteomes" id="UP000309488">
    <property type="component" value="Unassembled WGS sequence"/>
</dbReference>
<dbReference type="AlphaFoldDB" id="A0A4U1CY94"/>
<feature type="signal peptide" evidence="1">
    <location>
        <begin position="1"/>
        <end position="20"/>
    </location>
</feature>